<proteinExistence type="predicted"/>
<dbReference type="AlphaFoldDB" id="A0A1V9ZWW0"/>
<feature type="transmembrane region" description="Helical" evidence="1">
    <location>
        <begin position="397"/>
        <end position="418"/>
    </location>
</feature>
<name>A0A1V9ZWW0_9STRA</name>
<dbReference type="Proteomes" id="UP000243217">
    <property type="component" value="Unassembled WGS sequence"/>
</dbReference>
<gene>
    <name evidence="2" type="ORF">THRCLA_05113</name>
</gene>
<protein>
    <recommendedName>
        <fullName evidence="4">EF-hand domain-containing protein</fullName>
    </recommendedName>
</protein>
<reference evidence="2 3" key="1">
    <citation type="journal article" date="2014" name="Genome Biol. Evol.">
        <title>The secreted proteins of Achlya hypogyna and Thraustotheca clavata identify the ancestral oomycete secretome and reveal gene acquisitions by horizontal gene transfer.</title>
        <authorList>
            <person name="Misner I."/>
            <person name="Blouin N."/>
            <person name="Leonard G."/>
            <person name="Richards T.A."/>
            <person name="Lane C.E."/>
        </authorList>
    </citation>
    <scope>NUCLEOTIDE SEQUENCE [LARGE SCALE GENOMIC DNA]</scope>
    <source>
        <strain evidence="2 3">ATCC 34112</strain>
    </source>
</reference>
<dbReference type="EMBL" id="JNBS01001120">
    <property type="protein sequence ID" value="OQS02512.1"/>
    <property type="molecule type" value="Genomic_DNA"/>
</dbReference>
<feature type="transmembrane region" description="Helical" evidence="1">
    <location>
        <begin position="20"/>
        <end position="38"/>
    </location>
</feature>
<keyword evidence="1" id="KW-1133">Transmembrane helix</keyword>
<sequence length="590" mass="67798">MRALGSDSTSPLETSSVLLYVAYLVVFVIVLEHILHTLEHAFKAHRKYADMLHKITQELMIVGLIYLVVKFCLFTGIIEKGGLAYQAMDAADILVFFLSIALVIQSIIIFLRLRRSNKKMDRISIVTAKHLGAEATEKIKQAKEKSCFHHYIVKNRYEERIHMKILGQFFLNTFNLPHLFSFPKYIREVQDSQIAHLIEIDVTVWLFLLGIYALFFECTGELITHGAYKAVKESRILVFACFGVSLTLAMGLLLTYLQYLIQLLLVHAIKMILRNLDACGIPHDMSNFDSLQEALKVVEEQEELQRGESISEAIAKMKVSEGELAKAISETHFHRFHCINQDLLLQLISSGYNRFIRKDNPSIGGNTLRAKLTKEGEEFGLRLPFFSRKLVNFMMQLFLIINGFYFVLLFNCVMYIGSSSATNTIWVICLFIPLLFNIIFLAPKILRKFSLLNGTWIVDPKKLRSVIEHFVHVEIMKQQMISQITTYLTNHQKSVWHIKEALEKEDANDDVANDGFVDMDVLRNVLKRFGFTFSRHKFHTFVRLEFETKGKTIRFNDLFKFLDLNANASNASMYENEAVTPVHGVLLTPS</sequence>
<keyword evidence="1" id="KW-0812">Transmembrane</keyword>
<feature type="transmembrane region" description="Helical" evidence="1">
    <location>
        <begin position="236"/>
        <end position="261"/>
    </location>
</feature>
<feature type="transmembrane region" description="Helical" evidence="1">
    <location>
        <begin position="194"/>
        <end position="216"/>
    </location>
</feature>
<feature type="transmembrane region" description="Helical" evidence="1">
    <location>
        <begin position="424"/>
        <end position="442"/>
    </location>
</feature>
<evidence type="ECO:0000313" key="2">
    <source>
        <dbReference type="EMBL" id="OQS02512.1"/>
    </source>
</evidence>
<dbReference type="OrthoDB" id="68481at2759"/>
<evidence type="ECO:0008006" key="4">
    <source>
        <dbReference type="Google" id="ProtNLM"/>
    </source>
</evidence>
<feature type="transmembrane region" description="Helical" evidence="1">
    <location>
        <begin position="59"/>
        <end position="78"/>
    </location>
</feature>
<evidence type="ECO:0000256" key="1">
    <source>
        <dbReference type="SAM" id="Phobius"/>
    </source>
</evidence>
<keyword evidence="3" id="KW-1185">Reference proteome</keyword>
<comment type="caution">
    <text evidence="2">The sequence shown here is derived from an EMBL/GenBank/DDBJ whole genome shotgun (WGS) entry which is preliminary data.</text>
</comment>
<feature type="transmembrane region" description="Helical" evidence="1">
    <location>
        <begin position="90"/>
        <end position="113"/>
    </location>
</feature>
<organism evidence="2 3">
    <name type="scientific">Thraustotheca clavata</name>
    <dbReference type="NCBI Taxonomy" id="74557"/>
    <lineage>
        <taxon>Eukaryota</taxon>
        <taxon>Sar</taxon>
        <taxon>Stramenopiles</taxon>
        <taxon>Oomycota</taxon>
        <taxon>Saprolegniomycetes</taxon>
        <taxon>Saprolegniales</taxon>
        <taxon>Achlyaceae</taxon>
        <taxon>Thraustotheca</taxon>
    </lineage>
</organism>
<evidence type="ECO:0000313" key="3">
    <source>
        <dbReference type="Proteomes" id="UP000243217"/>
    </source>
</evidence>
<dbReference type="STRING" id="74557.A0A1V9ZWW0"/>
<keyword evidence="1" id="KW-0472">Membrane</keyword>
<accession>A0A1V9ZWW0</accession>